<keyword evidence="3 8" id="KW-0812">Transmembrane</keyword>
<keyword evidence="5" id="KW-0406">Ion transport</keyword>
<dbReference type="InterPro" id="IPR004713">
    <property type="entry name" value="CaH_exchang"/>
</dbReference>
<dbReference type="GO" id="GO:0016020">
    <property type="term" value="C:membrane"/>
    <property type="evidence" value="ECO:0007669"/>
    <property type="project" value="InterPro"/>
</dbReference>
<evidence type="ECO:0000256" key="7">
    <source>
        <dbReference type="SAM" id="MobiDB-lite"/>
    </source>
</evidence>
<sequence length="337" mass="34317">MSAAAASPVLIRSDRILLILSAALALCAGLAHFGGWNSVVAFLVAAAAVAVLAALVGRSVDQLGDRFGAGATGVLQSALGNLPELFICLFSLQAGLVDVVRAALVGSILANLLLVLGLAFLVGGLRHGTQQLGSERARTITVLMLLSVTALSIPSVAYWIHTPAAEHEGALSIVVSVLLLGLFALSLPASLRRDTTEAPLQPDVAAEPQEQPRWPVWLAIGMLAVAGMLAAFVSDWFVAALEPAMATLNISQAFAGLVVVAIAGNAVENLVGIQRAIGVRVLGGPQFPAADRPGAGAAAGSHLPVHRAGRAHPGPQPDVGGGAVAGGHAGRIHLFRR</sequence>
<feature type="transmembrane region" description="Helical" evidence="8">
    <location>
        <begin position="137"/>
        <end position="160"/>
    </location>
</feature>
<dbReference type="PANTHER" id="PTHR31503">
    <property type="entry name" value="VACUOLAR CALCIUM ION TRANSPORTER"/>
    <property type="match status" value="1"/>
</dbReference>
<keyword evidence="4 8" id="KW-1133">Transmembrane helix</keyword>
<name>A0A117I5L7_9MYCO</name>
<dbReference type="InterPro" id="IPR044880">
    <property type="entry name" value="NCX_ion-bd_dom_sf"/>
</dbReference>
<reference evidence="11" key="2">
    <citation type="submission" date="2016-02" db="EMBL/GenBank/DDBJ databases">
        <title>Draft genome sequence of five rapidly growing Mycobacterium species.</title>
        <authorList>
            <person name="Katahira K."/>
            <person name="Gotou Y."/>
            <person name="Iida K."/>
            <person name="Ogura Y."/>
            <person name="Hayashi T."/>
        </authorList>
    </citation>
    <scope>NUCLEOTIDE SEQUENCE [LARGE SCALE GENOMIC DNA]</scope>
    <source>
        <strain evidence="11">JCM15654</strain>
    </source>
</reference>
<dbReference type="Proteomes" id="UP000069620">
    <property type="component" value="Unassembled WGS sequence"/>
</dbReference>
<keyword evidence="2" id="KW-0813">Transport</keyword>
<evidence type="ECO:0000256" key="2">
    <source>
        <dbReference type="ARBA" id="ARBA00022448"/>
    </source>
</evidence>
<dbReference type="GO" id="GO:0015369">
    <property type="term" value="F:calcium:proton antiporter activity"/>
    <property type="evidence" value="ECO:0007669"/>
    <property type="project" value="UniProtKB-ARBA"/>
</dbReference>
<dbReference type="PANTHER" id="PTHR31503:SF22">
    <property type="entry name" value="VACUOLAR CALCIUM ION TRANSPORTER"/>
    <property type="match status" value="1"/>
</dbReference>
<feature type="transmembrane region" description="Helical" evidence="8">
    <location>
        <begin position="216"/>
        <end position="238"/>
    </location>
</feature>
<dbReference type="Gene3D" id="1.20.1420.30">
    <property type="entry name" value="NCX, central ion-binding region"/>
    <property type="match status" value="1"/>
</dbReference>
<dbReference type="Pfam" id="PF01699">
    <property type="entry name" value="Na_Ca_ex"/>
    <property type="match status" value="2"/>
</dbReference>
<feature type="transmembrane region" description="Helical" evidence="8">
    <location>
        <begin position="172"/>
        <end position="191"/>
    </location>
</feature>
<keyword evidence="11" id="KW-1185">Reference proteome</keyword>
<comment type="caution">
    <text evidence="10">The sequence shown here is derived from an EMBL/GenBank/DDBJ whole genome shotgun (WGS) entry which is preliminary data.</text>
</comment>
<evidence type="ECO:0000256" key="8">
    <source>
        <dbReference type="SAM" id="Phobius"/>
    </source>
</evidence>
<dbReference type="AlphaFoldDB" id="A0A117I5L7"/>
<feature type="domain" description="Sodium/calcium exchanger membrane region" evidence="9">
    <location>
        <begin position="38"/>
        <end position="187"/>
    </location>
</feature>
<dbReference type="GO" id="GO:0006874">
    <property type="term" value="P:intracellular calcium ion homeostasis"/>
    <property type="evidence" value="ECO:0007669"/>
    <property type="project" value="TreeGrafter"/>
</dbReference>
<evidence type="ECO:0000256" key="1">
    <source>
        <dbReference type="ARBA" id="ARBA00004127"/>
    </source>
</evidence>
<proteinExistence type="predicted"/>
<accession>A0A117I5L7</accession>
<dbReference type="InterPro" id="IPR004837">
    <property type="entry name" value="NaCa_Exmemb"/>
</dbReference>
<comment type="subcellular location">
    <subcellularLocation>
        <location evidence="1">Endomembrane system</location>
        <topology evidence="1">Multi-pass membrane protein</topology>
    </subcellularLocation>
</comment>
<evidence type="ECO:0000256" key="3">
    <source>
        <dbReference type="ARBA" id="ARBA00022692"/>
    </source>
</evidence>
<dbReference type="GO" id="GO:0012505">
    <property type="term" value="C:endomembrane system"/>
    <property type="evidence" value="ECO:0007669"/>
    <property type="project" value="UniProtKB-SubCell"/>
</dbReference>
<organism evidence="10 11">
    <name type="scientific">Mycolicibacterium brisbanense</name>
    <dbReference type="NCBI Taxonomy" id="146020"/>
    <lineage>
        <taxon>Bacteria</taxon>
        <taxon>Bacillati</taxon>
        <taxon>Actinomycetota</taxon>
        <taxon>Actinomycetes</taxon>
        <taxon>Mycobacteriales</taxon>
        <taxon>Mycobacteriaceae</taxon>
        <taxon>Mycolicibacterium</taxon>
    </lineage>
</organism>
<evidence type="ECO:0000313" key="11">
    <source>
        <dbReference type="Proteomes" id="UP000069620"/>
    </source>
</evidence>
<feature type="region of interest" description="Disordered" evidence="7">
    <location>
        <begin position="292"/>
        <end position="324"/>
    </location>
</feature>
<gene>
    <name evidence="10" type="ORF">RMCB_2806</name>
</gene>
<evidence type="ECO:0000256" key="4">
    <source>
        <dbReference type="ARBA" id="ARBA00022989"/>
    </source>
</evidence>
<protein>
    <submittedName>
        <fullName evidence="10">Vacuolar cation/proton exchanger 5</fullName>
    </submittedName>
</protein>
<evidence type="ECO:0000313" key="10">
    <source>
        <dbReference type="EMBL" id="GAS88710.1"/>
    </source>
</evidence>
<evidence type="ECO:0000256" key="6">
    <source>
        <dbReference type="ARBA" id="ARBA00023136"/>
    </source>
</evidence>
<evidence type="ECO:0000259" key="9">
    <source>
        <dbReference type="Pfam" id="PF01699"/>
    </source>
</evidence>
<reference evidence="11" key="1">
    <citation type="journal article" date="2016" name="Genome Announc.">
        <title>Draft Genome Sequences of Five Rapidly Growing Mycobacterium Species, M. thermoresistibile, M. fortuitum subsp. acetamidolyticum, M. canariasense, M. brisbanense, and M. novocastrense.</title>
        <authorList>
            <person name="Katahira K."/>
            <person name="Ogura Y."/>
            <person name="Gotoh Y."/>
            <person name="Hayashi T."/>
        </authorList>
    </citation>
    <scope>NUCLEOTIDE SEQUENCE [LARGE SCALE GENOMIC DNA]</scope>
    <source>
        <strain evidence="11">JCM15654</strain>
    </source>
</reference>
<dbReference type="STRING" id="146020.RMCB_2806"/>
<feature type="transmembrane region" description="Helical" evidence="8">
    <location>
        <begin position="16"/>
        <end position="33"/>
    </location>
</feature>
<keyword evidence="6 8" id="KW-0472">Membrane</keyword>
<evidence type="ECO:0000256" key="5">
    <source>
        <dbReference type="ARBA" id="ARBA00023065"/>
    </source>
</evidence>
<feature type="domain" description="Sodium/calcium exchanger membrane region" evidence="9">
    <location>
        <begin position="219"/>
        <end position="276"/>
    </location>
</feature>
<feature type="transmembrane region" description="Helical" evidence="8">
    <location>
        <begin position="102"/>
        <end position="125"/>
    </location>
</feature>
<dbReference type="EMBL" id="BCSX01000024">
    <property type="protein sequence ID" value="GAS88710.1"/>
    <property type="molecule type" value="Genomic_DNA"/>
</dbReference>
<feature type="transmembrane region" description="Helical" evidence="8">
    <location>
        <begin position="39"/>
        <end position="57"/>
    </location>
</feature>
<feature type="transmembrane region" description="Helical" evidence="8">
    <location>
        <begin position="250"/>
        <end position="271"/>
    </location>
</feature>